<protein>
    <submittedName>
        <fullName evidence="1">Uncharacterized protein</fullName>
    </submittedName>
</protein>
<evidence type="ECO:0000313" key="1">
    <source>
        <dbReference type="EMBL" id="OEU07603.1"/>
    </source>
</evidence>
<evidence type="ECO:0000313" key="2">
    <source>
        <dbReference type="Proteomes" id="UP000095751"/>
    </source>
</evidence>
<dbReference type="AlphaFoldDB" id="A0A1E7EPY7"/>
<reference evidence="1 2" key="1">
    <citation type="submission" date="2016-09" db="EMBL/GenBank/DDBJ databases">
        <title>Extensive genetic diversity and differential bi-allelic expression allows diatom success in the polar Southern Ocean.</title>
        <authorList>
            <consortium name="DOE Joint Genome Institute"/>
            <person name="Mock T."/>
            <person name="Otillar R.P."/>
            <person name="Strauss J."/>
            <person name="Dupont C."/>
            <person name="Frickenhaus S."/>
            <person name="Maumus F."/>
            <person name="Mcmullan M."/>
            <person name="Sanges R."/>
            <person name="Schmutz J."/>
            <person name="Toseland A."/>
            <person name="Valas R."/>
            <person name="Veluchamy A."/>
            <person name="Ward B.J."/>
            <person name="Allen A."/>
            <person name="Barry K."/>
            <person name="Falciatore A."/>
            <person name="Ferrante M."/>
            <person name="Fortunato A.E."/>
            <person name="Gloeckner G."/>
            <person name="Gruber A."/>
            <person name="Hipkin R."/>
            <person name="Janech M."/>
            <person name="Kroth P."/>
            <person name="Leese F."/>
            <person name="Lindquist E."/>
            <person name="Lyon B.R."/>
            <person name="Martin J."/>
            <person name="Mayer C."/>
            <person name="Parker M."/>
            <person name="Quesneville H."/>
            <person name="Raymond J."/>
            <person name="Uhlig C."/>
            <person name="Valentin K.U."/>
            <person name="Worden A.Z."/>
            <person name="Armbrust E.V."/>
            <person name="Bowler C."/>
            <person name="Green B."/>
            <person name="Moulton V."/>
            <person name="Van Oosterhout C."/>
            <person name="Grigoriev I."/>
        </authorList>
    </citation>
    <scope>NUCLEOTIDE SEQUENCE [LARGE SCALE GENOMIC DNA]</scope>
    <source>
        <strain evidence="1 2">CCMP1102</strain>
    </source>
</reference>
<sequence>MTNTITNENNDILSYRPSNTIESISIVPTGGDASSSSSVIVVDVTAKSNTAAVELRRIQGYSSQLFIPEEMIYGNDLIKVWNINDERQVQDSSMDITLKEEATYDKLSTIEEPQREKTMTMEMMDSPTNSTRIMTQPALSPTKMIVLDDSISISFDEDENEIESESEKDSQMEYTTTNVIIMGV</sequence>
<proteinExistence type="predicted"/>
<dbReference type="EMBL" id="KV784385">
    <property type="protein sequence ID" value="OEU07603.1"/>
    <property type="molecule type" value="Genomic_DNA"/>
</dbReference>
<dbReference type="Proteomes" id="UP000095751">
    <property type="component" value="Unassembled WGS sequence"/>
</dbReference>
<dbReference type="KEGG" id="fcy:FRACYDRAFT_251024"/>
<accession>A0A1E7EPY7</accession>
<organism evidence="1 2">
    <name type="scientific">Fragilariopsis cylindrus CCMP1102</name>
    <dbReference type="NCBI Taxonomy" id="635003"/>
    <lineage>
        <taxon>Eukaryota</taxon>
        <taxon>Sar</taxon>
        <taxon>Stramenopiles</taxon>
        <taxon>Ochrophyta</taxon>
        <taxon>Bacillariophyta</taxon>
        <taxon>Bacillariophyceae</taxon>
        <taxon>Bacillariophycidae</taxon>
        <taxon>Bacillariales</taxon>
        <taxon>Bacillariaceae</taxon>
        <taxon>Fragilariopsis</taxon>
    </lineage>
</organism>
<dbReference type="InParanoid" id="A0A1E7EPY7"/>
<keyword evidence="2" id="KW-1185">Reference proteome</keyword>
<gene>
    <name evidence="1" type="ORF">FRACYDRAFT_251024</name>
</gene>
<name>A0A1E7EPY7_9STRA</name>